<dbReference type="InterPro" id="IPR045518">
    <property type="entry name" value="2EXR"/>
</dbReference>
<dbReference type="PANTHER" id="PTHR35910:SF1">
    <property type="entry name" value="2EXR DOMAIN-CONTAINING PROTEIN"/>
    <property type="match status" value="1"/>
</dbReference>
<evidence type="ECO:0000259" key="2">
    <source>
        <dbReference type="Pfam" id="PF20150"/>
    </source>
</evidence>
<gene>
    <name evidence="3" type="ORF">G7Y89_g10612</name>
</gene>
<dbReference type="Proteomes" id="UP000566819">
    <property type="component" value="Unassembled WGS sequence"/>
</dbReference>
<keyword evidence="4" id="KW-1185">Reference proteome</keyword>
<accession>A0A8H4RER2</accession>
<feature type="region of interest" description="Disordered" evidence="1">
    <location>
        <begin position="1"/>
        <end position="54"/>
    </location>
</feature>
<dbReference type="PANTHER" id="PTHR35910">
    <property type="entry name" value="2EXR DOMAIN-CONTAINING PROTEIN"/>
    <property type="match status" value="1"/>
</dbReference>
<evidence type="ECO:0000313" key="4">
    <source>
        <dbReference type="Proteomes" id="UP000566819"/>
    </source>
</evidence>
<sequence>MLPTPPCISTPTKNFNSTSTSSRSATLPRTSTPKNFEQINMPPKSKSTMKDTPNAKLAPIPKLRGLLTKFKPFPKLPFDLRVMIWKLNLPAPRHVNLAGFCPPLDSNGKPTEIVTWVPIWINPRVDTVFLKWQHITRFKETNPVLYPFTALAFAVPNLLSSIETLELKNFYIEEGDTKDIGKLDVLPNFPKPKTLCLTIAFSSIELNRLKAEEDSMRRRVAK</sequence>
<dbReference type="EMBL" id="JAAMPI010000951">
    <property type="protein sequence ID" value="KAF4627543.1"/>
    <property type="molecule type" value="Genomic_DNA"/>
</dbReference>
<dbReference type="OrthoDB" id="3473305at2759"/>
<organism evidence="3 4">
    <name type="scientific">Cudoniella acicularis</name>
    <dbReference type="NCBI Taxonomy" id="354080"/>
    <lineage>
        <taxon>Eukaryota</taxon>
        <taxon>Fungi</taxon>
        <taxon>Dikarya</taxon>
        <taxon>Ascomycota</taxon>
        <taxon>Pezizomycotina</taxon>
        <taxon>Leotiomycetes</taxon>
        <taxon>Helotiales</taxon>
        <taxon>Tricladiaceae</taxon>
        <taxon>Cudoniella</taxon>
    </lineage>
</organism>
<reference evidence="3 4" key="1">
    <citation type="submission" date="2020-03" db="EMBL/GenBank/DDBJ databases">
        <title>Draft Genome Sequence of Cudoniella acicularis.</title>
        <authorList>
            <person name="Buettner E."/>
            <person name="Kellner H."/>
        </authorList>
    </citation>
    <scope>NUCLEOTIDE SEQUENCE [LARGE SCALE GENOMIC DNA]</scope>
    <source>
        <strain evidence="3 4">DSM 108380</strain>
    </source>
</reference>
<feature type="compositionally biased region" description="Polar residues" evidence="1">
    <location>
        <begin position="9"/>
        <end position="38"/>
    </location>
</feature>
<name>A0A8H4RER2_9HELO</name>
<dbReference type="AlphaFoldDB" id="A0A8H4RER2"/>
<evidence type="ECO:0000313" key="3">
    <source>
        <dbReference type="EMBL" id="KAF4627543.1"/>
    </source>
</evidence>
<dbReference type="Pfam" id="PF20150">
    <property type="entry name" value="2EXR"/>
    <property type="match status" value="1"/>
</dbReference>
<comment type="caution">
    <text evidence="3">The sequence shown here is derived from an EMBL/GenBank/DDBJ whole genome shotgun (WGS) entry which is preliminary data.</text>
</comment>
<protein>
    <recommendedName>
        <fullName evidence="2">2EXR domain-containing protein</fullName>
    </recommendedName>
</protein>
<proteinExistence type="predicted"/>
<feature type="domain" description="2EXR" evidence="2">
    <location>
        <begin position="70"/>
        <end position="98"/>
    </location>
</feature>
<evidence type="ECO:0000256" key="1">
    <source>
        <dbReference type="SAM" id="MobiDB-lite"/>
    </source>
</evidence>